<protein>
    <submittedName>
        <fullName evidence="4">ComF family protein</fullName>
    </submittedName>
</protein>
<evidence type="ECO:0000259" key="2">
    <source>
        <dbReference type="Pfam" id="PF00156"/>
    </source>
</evidence>
<dbReference type="PANTHER" id="PTHR47505:SF1">
    <property type="entry name" value="DNA UTILIZATION PROTEIN YHGH"/>
    <property type="match status" value="1"/>
</dbReference>
<evidence type="ECO:0000256" key="1">
    <source>
        <dbReference type="ARBA" id="ARBA00008007"/>
    </source>
</evidence>
<feature type="domain" description="Double zinc ribbon" evidence="3">
    <location>
        <begin position="13"/>
        <end position="71"/>
    </location>
</feature>
<evidence type="ECO:0000259" key="3">
    <source>
        <dbReference type="Pfam" id="PF18912"/>
    </source>
</evidence>
<dbReference type="Proteomes" id="UP000247727">
    <property type="component" value="Unassembled WGS sequence"/>
</dbReference>
<dbReference type="InterPro" id="IPR044005">
    <property type="entry name" value="DZR_2"/>
</dbReference>
<evidence type="ECO:0000313" key="5">
    <source>
        <dbReference type="Proteomes" id="UP000247727"/>
    </source>
</evidence>
<proteinExistence type="inferred from homology"/>
<organism evidence="4 5">
    <name type="scientific">Rhodobacter viridis</name>
    <dbReference type="NCBI Taxonomy" id="1054202"/>
    <lineage>
        <taxon>Bacteria</taxon>
        <taxon>Pseudomonadati</taxon>
        <taxon>Pseudomonadota</taxon>
        <taxon>Alphaproteobacteria</taxon>
        <taxon>Rhodobacterales</taxon>
        <taxon>Rhodobacter group</taxon>
        <taxon>Rhodobacter</taxon>
    </lineage>
</organism>
<dbReference type="EMBL" id="QJTK01000002">
    <property type="protein sequence ID" value="PYF11786.1"/>
    <property type="molecule type" value="Genomic_DNA"/>
</dbReference>
<dbReference type="PANTHER" id="PTHR47505">
    <property type="entry name" value="DNA UTILIZATION PROTEIN YHGH"/>
    <property type="match status" value="1"/>
</dbReference>
<dbReference type="AlphaFoldDB" id="A0A318U5X8"/>
<accession>A0A318U5X8</accession>
<dbReference type="RefSeq" id="WP_110804395.1">
    <property type="nucleotide sequence ID" value="NZ_QJTK01000002.1"/>
</dbReference>
<sequence>MPDAVRSALRMALHTVFPPRCICCGAAVSTDYGLCGPCWRETSFISGAVCDCCGLPLPGDEAGTVLCDDCLASPRPWARGRAAFLYAGTGRKLVLQLKHADRLDLVPPLALMLARAAEPILRPKMLVAPVPLHRLRLVRRKFNQSAMLAQGLARERGLACVPDLFVRTRPTAAMEGMTRGERRTNLEGAIAVTPKHLDRIKGKHLLLIDDVLTSGSTLEATAEAALAAGASKVSVAVLARVARDG</sequence>
<dbReference type="InterPro" id="IPR000836">
    <property type="entry name" value="PRTase_dom"/>
</dbReference>
<reference evidence="4 5" key="1">
    <citation type="submission" date="2018-06" db="EMBL/GenBank/DDBJ databases">
        <title>Genomic Encyclopedia of Type Strains, Phase III (KMG-III): the genomes of soil and plant-associated and newly described type strains.</title>
        <authorList>
            <person name="Whitman W."/>
        </authorList>
    </citation>
    <scope>NUCLEOTIDE SEQUENCE [LARGE SCALE GENOMIC DNA]</scope>
    <source>
        <strain evidence="4 5">JA737</strain>
    </source>
</reference>
<dbReference type="Pfam" id="PF18912">
    <property type="entry name" value="DZR_2"/>
    <property type="match status" value="1"/>
</dbReference>
<keyword evidence="5" id="KW-1185">Reference proteome</keyword>
<dbReference type="Gene3D" id="3.40.50.2020">
    <property type="match status" value="1"/>
</dbReference>
<feature type="domain" description="Phosphoribosyltransferase" evidence="2">
    <location>
        <begin position="185"/>
        <end position="241"/>
    </location>
</feature>
<comment type="caution">
    <text evidence="4">The sequence shown here is derived from an EMBL/GenBank/DDBJ whole genome shotgun (WGS) entry which is preliminary data.</text>
</comment>
<comment type="similarity">
    <text evidence="1">Belongs to the ComF/GntX family.</text>
</comment>
<dbReference type="OrthoDB" id="9779910at2"/>
<dbReference type="Pfam" id="PF00156">
    <property type="entry name" value="Pribosyltran"/>
    <property type="match status" value="1"/>
</dbReference>
<gene>
    <name evidence="4" type="ORF">C8J30_10296</name>
</gene>
<dbReference type="InterPro" id="IPR051910">
    <property type="entry name" value="ComF/GntX_DNA_util-trans"/>
</dbReference>
<name>A0A318U5X8_9RHOB</name>
<dbReference type="InterPro" id="IPR029057">
    <property type="entry name" value="PRTase-like"/>
</dbReference>
<dbReference type="SUPFAM" id="SSF53271">
    <property type="entry name" value="PRTase-like"/>
    <property type="match status" value="1"/>
</dbReference>
<evidence type="ECO:0000313" key="4">
    <source>
        <dbReference type="EMBL" id="PYF11786.1"/>
    </source>
</evidence>